<evidence type="ECO:0000256" key="2">
    <source>
        <dbReference type="ARBA" id="ARBA00012513"/>
    </source>
</evidence>
<evidence type="ECO:0000256" key="8">
    <source>
        <dbReference type="ARBA" id="ARBA00022729"/>
    </source>
</evidence>
<dbReference type="Gramene" id="TraesCS1D02G347700.1">
    <property type="protein sequence ID" value="TraesCS1D02G347700.1"/>
    <property type="gene ID" value="TraesCS1D02G347700"/>
</dbReference>
<dbReference type="EC" id="2.7.11.1" evidence="2"/>
<keyword evidence="4" id="KW-0597">Phosphoprotein</keyword>
<evidence type="ECO:0000256" key="5">
    <source>
        <dbReference type="ARBA" id="ARBA00022614"/>
    </source>
</evidence>
<feature type="transmembrane region" description="Helical" evidence="20">
    <location>
        <begin position="511"/>
        <end position="535"/>
    </location>
</feature>
<keyword evidence="14 20" id="KW-0472">Membrane</keyword>
<keyword evidence="10 18" id="KW-0547">Nucleotide-binding</keyword>
<evidence type="ECO:0000256" key="11">
    <source>
        <dbReference type="ARBA" id="ARBA00022777"/>
    </source>
</evidence>
<dbReference type="InterPro" id="IPR001611">
    <property type="entry name" value="Leu-rich_rpt"/>
</dbReference>
<evidence type="ECO:0000256" key="20">
    <source>
        <dbReference type="SAM" id="Phobius"/>
    </source>
</evidence>
<dbReference type="Gene3D" id="3.80.10.10">
    <property type="entry name" value="Ribonuclease Inhibitor"/>
    <property type="match status" value="1"/>
</dbReference>
<evidence type="ECO:0000256" key="13">
    <source>
        <dbReference type="ARBA" id="ARBA00022989"/>
    </source>
</evidence>
<dbReference type="GO" id="GO:0005886">
    <property type="term" value="C:plasma membrane"/>
    <property type="evidence" value="ECO:0007669"/>
    <property type="project" value="UniProtKB-SubCell"/>
</dbReference>
<evidence type="ECO:0000256" key="4">
    <source>
        <dbReference type="ARBA" id="ARBA00022553"/>
    </source>
</evidence>
<dbReference type="OrthoDB" id="2017114at2759"/>
<keyword evidence="11" id="KW-0418">Kinase</keyword>
<comment type="subcellular location">
    <subcellularLocation>
        <location evidence="1">Cell membrane</location>
        <topology evidence="1">Single-pass membrane protein</topology>
    </subcellularLocation>
</comment>
<dbReference type="SUPFAM" id="SSF56112">
    <property type="entry name" value="Protein kinase-like (PK-like)"/>
    <property type="match status" value="1"/>
</dbReference>
<dbReference type="PROSITE" id="PS50011">
    <property type="entry name" value="PROTEIN_KINASE_DOM"/>
    <property type="match status" value="1"/>
</dbReference>
<dbReference type="Gene3D" id="3.30.200.20">
    <property type="entry name" value="Phosphorylase Kinase, domain 1"/>
    <property type="match status" value="1"/>
</dbReference>
<dbReference type="InterPro" id="IPR032675">
    <property type="entry name" value="LRR_dom_sf"/>
</dbReference>
<dbReference type="Gramene" id="TraesCS1D03G0818600.1">
    <property type="protein sequence ID" value="TraesCS1D03G0818600.1.CDS"/>
    <property type="gene ID" value="TraesCS1D03G0818600"/>
</dbReference>
<dbReference type="Pfam" id="PF12819">
    <property type="entry name" value="Malectin_like"/>
    <property type="match status" value="1"/>
</dbReference>
<keyword evidence="7 20" id="KW-0812">Transmembrane</keyword>
<dbReference type="Gene3D" id="1.10.510.10">
    <property type="entry name" value="Transferase(Phosphotransferase) domain 1"/>
    <property type="match status" value="1"/>
</dbReference>
<proteinExistence type="predicted"/>
<dbReference type="FunFam" id="3.80.10.10:FF:000129">
    <property type="entry name" value="Leucine-rich repeat receptor-like kinase"/>
    <property type="match status" value="1"/>
</dbReference>
<keyword evidence="3" id="KW-0723">Serine/threonine-protein kinase</keyword>
<evidence type="ECO:0000256" key="12">
    <source>
        <dbReference type="ARBA" id="ARBA00022840"/>
    </source>
</evidence>
<dbReference type="CDD" id="cd14066">
    <property type="entry name" value="STKc_IRAK"/>
    <property type="match status" value="1"/>
</dbReference>
<comment type="catalytic activity">
    <reaction evidence="16">
        <text>L-threonyl-[protein] + ATP = O-phospho-L-threonyl-[protein] + ADP + H(+)</text>
        <dbReference type="Rhea" id="RHEA:46608"/>
        <dbReference type="Rhea" id="RHEA-COMP:11060"/>
        <dbReference type="Rhea" id="RHEA-COMP:11605"/>
        <dbReference type="ChEBI" id="CHEBI:15378"/>
        <dbReference type="ChEBI" id="CHEBI:30013"/>
        <dbReference type="ChEBI" id="CHEBI:30616"/>
        <dbReference type="ChEBI" id="CHEBI:61977"/>
        <dbReference type="ChEBI" id="CHEBI:456216"/>
        <dbReference type="EC" id="2.7.11.1"/>
    </reaction>
</comment>
<dbReference type="PROSITE" id="PS00108">
    <property type="entry name" value="PROTEIN_KINASE_ST"/>
    <property type="match status" value="1"/>
</dbReference>
<keyword evidence="5" id="KW-0433">Leucine-rich repeat</keyword>
<dbReference type="InterPro" id="IPR008271">
    <property type="entry name" value="Ser/Thr_kinase_AS"/>
</dbReference>
<evidence type="ECO:0000256" key="3">
    <source>
        <dbReference type="ARBA" id="ARBA00022527"/>
    </source>
</evidence>
<dbReference type="GO" id="GO:0005524">
    <property type="term" value="F:ATP binding"/>
    <property type="evidence" value="ECO:0007669"/>
    <property type="project" value="UniProtKB-UniRule"/>
</dbReference>
<dbReference type="InterPro" id="IPR001245">
    <property type="entry name" value="Ser-Thr/Tyr_kinase_cat_dom"/>
</dbReference>
<feature type="signal peptide" evidence="21">
    <location>
        <begin position="1"/>
        <end position="22"/>
    </location>
</feature>
<dbReference type="EnsemblPlants" id="TraesCS1D02G347700.1">
    <property type="protein sequence ID" value="TraesCS1D02G347700.1"/>
    <property type="gene ID" value="TraesCS1D02G347700"/>
</dbReference>
<protein>
    <recommendedName>
        <fullName evidence="2">non-specific serine/threonine protein kinase</fullName>
        <ecNumber evidence="2">2.7.11.1</ecNumber>
    </recommendedName>
</protein>
<dbReference type="SMR" id="A0A3B5ZZJ4"/>
<dbReference type="InterPro" id="IPR011009">
    <property type="entry name" value="Kinase-like_dom_sf"/>
</dbReference>
<name>A0A3B5ZZJ4_WHEAT</name>
<evidence type="ECO:0000259" key="22">
    <source>
        <dbReference type="PROSITE" id="PS50011"/>
    </source>
</evidence>
<dbReference type="InterPro" id="IPR000719">
    <property type="entry name" value="Prot_kinase_dom"/>
</dbReference>
<evidence type="ECO:0000256" key="16">
    <source>
        <dbReference type="ARBA" id="ARBA00047899"/>
    </source>
</evidence>
<evidence type="ECO:0000256" key="9">
    <source>
        <dbReference type="ARBA" id="ARBA00022737"/>
    </source>
</evidence>
<dbReference type="AlphaFoldDB" id="A0A3B5ZZJ4"/>
<evidence type="ECO:0000256" key="14">
    <source>
        <dbReference type="ARBA" id="ARBA00023136"/>
    </source>
</evidence>
<dbReference type="PANTHER" id="PTHR45631">
    <property type="entry name" value="OS07G0107800 PROTEIN-RELATED"/>
    <property type="match status" value="1"/>
</dbReference>
<evidence type="ECO:0000256" key="1">
    <source>
        <dbReference type="ARBA" id="ARBA00004162"/>
    </source>
</evidence>
<dbReference type="GO" id="GO:0004674">
    <property type="term" value="F:protein serine/threonine kinase activity"/>
    <property type="evidence" value="ECO:0007669"/>
    <property type="project" value="UniProtKB-KW"/>
</dbReference>
<feature type="chain" id="PRO_5043170814" description="non-specific serine/threonine protein kinase" evidence="21">
    <location>
        <begin position="23"/>
        <end position="928"/>
    </location>
</feature>
<evidence type="ECO:0000256" key="19">
    <source>
        <dbReference type="SAM" id="MobiDB-lite"/>
    </source>
</evidence>
<feature type="region of interest" description="Disordered" evidence="19">
    <location>
        <begin position="906"/>
        <end position="928"/>
    </location>
</feature>
<dbReference type="InterPro" id="IPR024788">
    <property type="entry name" value="Malectin-like_Carb-bd_dom"/>
</dbReference>
<evidence type="ECO:0000256" key="7">
    <source>
        <dbReference type="ARBA" id="ARBA00022692"/>
    </source>
</evidence>
<dbReference type="Gramene" id="TraesWEE_scaffold_064193_01G000100.1">
    <property type="protein sequence ID" value="TraesWEE_scaffold_064193_01G000100.1"/>
    <property type="gene ID" value="TraesWEE_scaffold_064193_01G000100"/>
</dbReference>
<reference evidence="23" key="2">
    <citation type="submission" date="2018-10" db="UniProtKB">
        <authorList>
            <consortium name="EnsemblPlants"/>
        </authorList>
    </citation>
    <scope>IDENTIFICATION</scope>
</reference>
<feature type="domain" description="Protein kinase" evidence="22">
    <location>
        <begin position="586"/>
        <end position="862"/>
    </location>
</feature>
<organism evidence="23">
    <name type="scientific">Triticum aestivum</name>
    <name type="common">Wheat</name>
    <dbReference type="NCBI Taxonomy" id="4565"/>
    <lineage>
        <taxon>Eukaryota</taxon>
        <taxon>Viridiplantae</taxon>
        <taxon>Streptophyta</taxon>
        <taxon>Embryophyta</taxon>
        <taxon>Tracheophyta</taxon>
        <taxon>Spermatophyta</taxon>
        <taxon>Magnoliopsida</taxon>
        <taxon>Liliopsida</taxon>
        <taxon>Poales</taxon>
        <taxon>Poaceae</taxon>
        <taxon>BOP clade</taxon>
        <taxon>Pooideae</taxon>
        <taxon>Triticodae</taxon>
        <taxon>Triticeae</taxon>
        <taxon>Triticinae</taxon>
        <taxon>Triticum</taxon>
    </lineage>
</organism>
<dbReference type="STRING" id="4565.A0A3B5ZZJ4"/>
<dbReference type="Pfam" id="PF07714">
    <property type="entry name" value="PK_Tyr_Ser-Thr"/>
    <property type="match status" value="1"/>
</dbReference>
<keyword evidence="9" id="KW-0677">Repeat</keyword>
<sequence>MAAMPWLLLLCVAASGTLQARAQPDSKGFISIDCGLSGERGYVDETTKISFVPDAGFTDAGTNHNISAEYVTPSMAKSWYNVRSFAGTSAGTRSCYTLRSLVSGLKYIIRAKFKYGNYDGLDRKPIFDLHIGVNYWTTVNVSDPETVTWEEAIVVVPDDFVQVCLVNIGAGTPFISGLDLRPLKRKLYPQVTAEQGLVLFKRLNFGVTNAATFFDTVTWGTISTTSKVEHDVNKDIFEAPTAVLQTAIRPRNASGNLDFNWRLEPTPNDPSPGCIFILHFAELQVLPSKAVRELNVVLNDKPLYTSGFMPVHLYDSTAYNSIPFRHSGYNLSIKATANSTLPPIINAFEIFSVIPTTNLGTDSQDVSAIMEIKAKYQVKKNWVGDPCLPKTMAWDRLTCSYPPGSPTRITSVNLSSSGLDGDISSALANLKTVQYLDLSNNNLTGSIPDALSQLPSLTFLDVSGNQLNGSIPSRLLKRIRDDSLDLRYGNNPNLCTNSNSCQLPAKKNNKLAIYIVVPAVLAVIVSVILLLFCVLKRKKRSMNNSVTRRKEMITTYPPGNNVCTDSSLQRLENRRFTYKELEMITNNFQRVLGRGGFGYVYDGFLEDGTQVAVKLRSHSSHQGVKEFLAEAQILTRIHHKNLVSMIGYCKDGEYMALVYKYMSEGTLQEHIEVGSNHNASRLSWTERLRIALESAQGLEYLHKGCNPPLIHRDVKATNILLNARLEARIADFGLSKAFDDSNDTHVSTNTLVGTPGYVDPEYQATMQPTTKSDVYSFGVVLLELVTGKPAILREPVPVSIIQWARERLARGNIEDVVDSQILGGYDVNSVWKVADIALKCTAQMSTHRPTMTDVVMQLQECIELEKARGGDDITSDRFLSGNSGENPNLSYDAYTTNQSTNVSQNNSTFEMEHNFKRLPTMDTGPSAR</sequence>
<keyword evidence="24" id="KW-1185">Reference proteome</keyword>
<keyword evidence="6" id="KW-0808">Transferase</keyword>
<dbReference type="PANTHER" id="PTHR45631:SF114">
    <property type="entry name" value="OS05G0525800 PROTEIN"/>
    <property type="match status" value="1"/>
</dbReference>
<dbReference type="PRINTS" id="PR00019">
    <property type="entry name" value="LEURICHRPT"/>
</dbReference>
<dbReference type="SMART" id="SM00220">
    <property type="entry name" value="S_TKc"/>
    <property type="match status" value="1"/>
</dbReference>
<dbReference type="FunFam" id="3.30.200.20:FF:000394">
    <property type="entry name" value="Leucine-rich repeat receptor-like protein kinase"/>
    <property type="match status" value="1"/>
</dbReference>
<evidence type="ECO:0000256" key="10">
    <source>
        <dbReference type="ARBA" id="ARBA00022741"/>
    </source>
</evidence>
<keyword evidence="15" id="KW-0675">Receptor</keyword>
<keyword evidence="12 18" id="KW-0067">ATP-binding</keyword>
<dbReference type="Pfam" id="PF13855">
    <property type="entry name" value="LRR_8"/>
    <property type="match status" value="1"/>
</dbReference>
<evidence type="ECO:0000256" key="18">
    <source>
        <dbReference type="PROSITE-ProRule" id="PRU10141"/>
    </source>
</evidence>
<accession>A0A3B5ZZJ4</accession>
<dbReference type="FunFam" id="1.10.510.10:FF:000146">
    <property type="entry name" value="LRR receptor-like serine/threonine-protein kinase IOS1"/>
    <property type="match status" value="1"/>
</dbReference>
<evidence type="ECO:0000256" key="6">
    <source>
        <dbReference type="ARBA" id="ARBA00022679"/>
    </source>
</evidence>
<evidence type="ECO:0000256" key="17">
    <source>
        <dbReference type="ARBA" id="ARBA00048679"/>
    </source>
</evidence>
<feature type="binding site" evidence="18">
    <location>
        <position position="614"/>
    </location>
    <ligand>
        <name>ATP</name>
        <dbReference type="ChEBI" id="CHEBI:30616"/>
    </ligand>
</feature>
<evidence type="ECO:0000313" key="24">
    <source>
        <dbReference type="Proteomes" id="UP000019116"/>
    </source>
</evidence>
<comment type="catalytic activity">
    <reaction evidence="17">
        <text>L-seryl-[protein] + ATP = O-phospho-L-seryl-[protein] + ADP + H(+)</text>
        <dbReference type="Rhea" id="RHEA:17989"/>
        <dbReference type="Rhea" id="RHEA-COMP:9863"/>
        <dbReference type="Rhea" id="RHEA-COMP:11604"/>
        <dbReference type="ChEBI" id="CHEBI:15378"/>
        <dbReference type="ChEBI" id="CHEBI:29999"/>
        <dbReference type="ChEBI" id="CHEBI:30616"/>
        <dbReference type="ChEBI" id="CHEBI:83421"/>
        <dbReference type="ChEBI" id="CHEBI:456216"/>
        <dbReference type="EC" id="2.7.11.1"/>
    </reaction>
</comment>
<dbReference type="PROSITE" id="PS00107">
    <property type="entry name" value="PROTEIN_KINASE_ATP"/>
    <property type="match status" value="1"/>
</dbReference>
<dbReference type="InterPro" id="IPR017441">
    <property type="entry name" value="Protein_kinase_ATP_BS"/>
</dbReference>
<evidence type="ECO:0000256" key="21">
    <source>
        <dbReference type="SAM" id="SignalP"/>
    </source>
</evidence>
<keyword evidence="8 21" id="KW-0732">Signal</keyword>
<reference evidence="23" key="1">
    <citation type="submission" date="2018-08" db="EMBL/GenBank/DDBJ databases">
        <authorList>
            <person name="Rossello M."/>
        </authorList>
    </citation>
    <scope>NUCLEOTIDE SEQUENCE [LARGE SCALE GENOMIC DNA]</scope>
    <source>
        <strain evidence="23">cv. Chinese Spring</strain>
    </source>
</reference>
<evidence type="ECO:0000313" key="23">
    <source>
        <dbReference type="EnsemblPlants" id="TraesCS1D02G347700.1"/>
    </source>
</evidence>
<dbReference type="SUPFAM" id="SSF52058">
    <property type="entry name" value="L domain-like"/>
    <property type="match status" value="1"/>
</dbReference>
<dbReference type="OMA" id="WTSRREC"/>
<keyword evidence="13 20" id="KW-1133">Transmembrane helix</keyword>
<dbReference type="Proteomes" id="UP000019116">
    <property type="component" value="Chromosome 1D"/>
</dbReference>
<evidence type="ECO:0000256" key="15">
    <source>
        <dbReference type="ARBA" id="ARBA00023170"/>
    </source>
</evidence>